<dbReference type="Gene3D" id="3.40.50.300">
    <property type="entry name" value="P-loop containing nucleotide triphosphate hydrolases"/>
    <property type="match status" value="2"/>
</dbReference>
<keyword evidence="8 10" id="KW-1133">Transmembrane helix</keyword>
<evidence type="ECO:0000256" key="2">
    <source>
        <dbReference type="ARBA" id="ARBA00008869"/>
    </source>
</evidence>
<dbReference type="InterPro" id="IPR003593">
    <property type="entry name" value="AAA+_ATPase"/>
</dbReference>
<keyword evidence="13" id="KW-1185">Reference proteome</keyword>
<dbReference type="PROSITE" id="PS00211">
    <property type="entry name" value="ABC_TRANSPORTER_1"/>
    <property type="match status" value="2"/>
</dbReference>
<feature type="transmembrane region" description="Helical" evidence="10">
    <location>
        <begin position="1346"/>
        <end position="1365"/>
    </location>
</feature>
<dbReference type="PROSITE" id="PS50893">
    <property type="entry name" value="ABC_TRANSPORTER_2"/>
    <property type="match status" value="2"/>
</dbReference>
<dbReference type="SUPFAM" id="SSF52540">
    <property type="entry name" value="P-loop containing nucleoside triphosphate hydrolases"/>
    <property type="match status" value="2"/>
</dbReference>
<evidence type="ECO:0000256" key="9">
    <source>
        <dbReference type="ARBA" id="ARBA00023136"/>
    </source>
</evidence>
<dbReference type="OrthoDB" id="10255969at2759"/>
<dbReference type="RefSeq" id="XP_012193997.1">
    <property type="nucleotide sequence ID" value="XM_012338607.1"/>
</dbReference>
<feature type="transmembrane region" description="Helical" evidence="10">
    <location>
        <begin position="462"/>
        <end position="489"/>
    </location>
</feature>
<dbReference type="InterPro" id="IPR003439">
    <property type="entry name" value="ABC_transporter-like_ATP-bd"/>
</dbReference>
<evidence type="ECO:0000256" key="8">
    <source>
        <dbReference type="ARBA" id="ARBA00022989"/>
    </source>
</evidence>
<evidence type="ECO:0000256" key="4">
    <source>
        <dbReference type="ARBA" id="ARBA00022692"/>
    </source>
</evidence>
<dbReference type="FunFam" id="3.40.50.300:FF:000298">
    <property type="entry name" value="ATP-binding cassette sub-family A member 12"/>
    <property type="match status" value="1"/>
</dbReference>
<evidence type="ECO:0000256" key="7">
    <source>
        <dbReference type="ARBA" id="ARBA00022840"/>
    </source>
</evidence>
<keyword evidence="6" id="KW-0547">Nucleotide-binding</keyword>
<gene>
    <name evidence="12" type="ORF">SPRG_00513</name>
</gene>
<dbReference type="Proteomes" id="UP000030745">
    <property type="component" value="Unassembled WGS sequence"/>
</dbReference>
<dbReference type="PANTHER" id="PTHR19229">
    <property type="entry name" value="ATP-BINDING CASSETTE TRANSPORTER SUBFAMILY A ABCA"/>
    <property type="match status" value="1"/>
</dbReference>
<dbReference type="VEuPathDB" id="FungiDB:SPRG_00513"/>
<evidence type="ECO:0000259" key="11">
    <source>
        <dbReference type="PROSITE" id="PS50893"/>
    </source>
</evidence>
<proteinExistence type="inferred from homology"/>
<dbReference type="SMART" id="SM00382">
    <property type="entry name" value="AAA"/>
    <property type="match status" value="2"/>
</dbReference>
<dbReference type="GO" id="GO:0005524">
    <property type="term" value="F:ATP binding"/>
    <property type="evidence" value="ECO:0007669"/>
    <property type="project" value="UniProtKB-KW"/>
</dbReference>
<evidence type="ECO:0000256" key="6">
    <source>
        <dbReference type="ARBA" id="ARBA00022741"/>
    </source>
</evidence>
<dbReference type="Pfam" id="PF12698">
    <property type="entry name" value="ABC2_membrane_3"/>
    <property type="match status" value="2"/>
</dbReference>
<dbReference type="FunFam" id="3.40.50.300:FF:000904">
    <property type="entry name" value="ABC transporter A family member 1"/>
    <property type="match status" value="1"/>
</dbReference>
<dbReference type="InterPro" id="IPR027417">
    <property type="entry name" value="P-loop_NTPase"/>
</dbReference>
<dbReference type="OMA" id="PYYCQAD"/>
<comment type="similarity">
    <text evidence="2">Belongs to the ABC transporter superfamily. ABCA family.</text>
</comment>
<evidence type="ECO:0000256" key="10">
    <source>
        <dbReference type="SAM" id="Phobius"/>
    </source>
</evidence>
<dbReference type="GO" id="GO:0016887">
    <property type="term" value="F:ATP hydrolysis activity"/>
    <property type="evidence" value="ECO:0007669"/>
    <property type="project" value="InterPro"/>
</dbReference>
<keyword evidence="5" id="KW-0677">Repeat</keyword>
<dbReference type="Pfam" id="PF00005">
    <property type="entry name" value="ABC_tran"/>
    <property type="match status" value="2"/>
</dbReference>
<organism evidence="12 13">
    <name type="scientific">Saprolegnia parasitica (strain CBS 223.65)</name>
    <dbReference type="NCBI Taxonomy" id="695850"/>
    <lineage>
        <taxon>Eukaryota</taxon>
        <taxon>Sar</taxon>
        <taxon>Stramenopiles</taxon>
        <taxon>Oomycota</taxon>
        <taxon>Saprolegniomycetes</taxon>
        <taxon>Saprolegniales</taxon>
        <taxon>Saprolegniaceae</taxon>
        <taxon>Saprolegnia</taxon>
    </lineage>
</organism>
<sequence>MQKKRSMMHHISTLLWKNRIIKQRHWITTLIEIAVPTLFVLLFAYFKTLTDNETIPTGWPLSTNAVPVTTVDPSASSSFGAAPSPAGVFIASEPSMSGLLLGLSSMSYDKLGANDRSASPASCKVQFTYMGYVNVDPASPFAVPTSCPAGLIPRKIAIAPKNEYTTKYFGGLMAQWYPRIALMNRTLPGFTDALAVPSFADSVMYFDTADALQSYLSGADYGSSRANPFIYAAIVFDSVPAPGSIGSVEYTLRMNSTQGRGGSAGILPHTNHQAYPAVDPLQKSIDRTWYTSYTKAGFATLQTLVTKFLACAPSYANGTVGACSSTSSALLSQAPLLGTQFFSDAAVLGAMTKMISDATIQSQLGPLNVTAFAEQIPLSAMGQLAVPLLQAPQAFLADTTYPFPIPSYISAPFYDLVGNVFPLVFILAYLYAVSKVLVVLIQEKETKARELMKILGVSESSIVFSWLVTYLVIFLVASILQALAATLIFPNTNGGLLWIFFFLFSMTIWAYGFLVSTFFSNARTGSLVGVSLFFVMYFVSAGLTNANEGGKMLASLLSPVTLALCVQTLAASEGVSVGITQSTANTVYSNYRFQGGLGMLVLDFVLYALLAMYLEQPQKWYFPFSPSYWCGTDSTRHLAKVGEMRVADPSVKNDNIETVGTELEKQESNGEALVIQGIRKMFSVPGGKKIAVNGVDLVMYKDQITCLLGHNGAGKTTLISILTGMIPTTEGDAFFNGNRLTTQMSEIRKSLGMCPQHDVLYPDLTVREHLVFYGSVKGYTGRDLDDAVDGTKIKEVGLTEKRNVFSTSLSGGMKRKLSIAIALLGDSRLVFLDEPTSGMDPYSRRSTWELILNNRINRVIVLTTHFMDEADILGDRIAIMAEGQVKCCGSSLFLKNRFGAGYNLTIVKEPMVNGDEDMSHALTAFIQEHVPTAKLLSNVGSEIGFQLPIDSSPVFPEMFRALESPETRSSLRVASFGISVTTLEEVFIKVAEMGDDDGQHTLSKEKPTTKTSSYSIQKHSLSRWAMFLKHFCALLQKRFRVAKRDKRVMIFSTLLPCLLILIGFGLLYSSSILENDPRLRLDPATTEVGYALGAQTPLPYICNSDVGSMCTNWAKAATRGVPSAMDTSAFVSDSSVTVFNFSYGPTLPQAARLFGPAVATCVRTAEHLYTRGYTTKIGGQFGGYVLHGNSTSNMLSYSLLVNTTSIHAAPVYHAAIDEALVRYVNNRNDISVTVNVFPFPITAQTKALFSSFLSFTACLFIVIAMTFFPASIVTFLVKEKQNECNSKHQQLVSGVSLPAFWLSNYCFDLLVYVIPFAAALILIKAYGIQALTGDDCAACASNTPQAVFLLFFFFGFAIAPFTYCMSYCFKEAAAAQFYTLIINMVLGLILMIVSFVLDVISESAKDANVYLKYIWRLSPLFNLGNGLLTMSLKSLVGSITNSKTVVSAYDWDVAGTEIAYLAIESVVFFGLALGIDVLLSFPRIKAIFSRDPQLDAKDDHVDDEDVAAEAKRVLDGHADNDMVVIKRLKKVYTGNKIAVRNLSFALPKGECFGYLGINGAGKTTTMKMLTGDILPSGGAATLGGFDILTQQLELRRLIGYCPQFDALIELLSVREHLELFAKIKGVPSADIAGVVKEKLTQMNLQSFEHKLAGTLSGGNKRKLSVAIAMIGSPPIIFLDEPSTGMDPVSRRFMWDIIADVSTANKESTIVLTTHSMEECEALCTRVGIMVGGRLRCLGSVQHLKSRFGDGLMIDSKLNVPTPVQLGDFFAHSVQPVCPAAKDLEAHLSRDQVIKLCGDLGQSERAGWIAKSHSTGYALDAVLERDSKVSVSLFCAWWVGENQFVAYDSFLRSTFARVELLERQNEHCRFKLHDSADAKLKLSDVFAKMEAHKVAVALKEYSVCQTSLEQIFNAFASQQDEEKGVARGMEVKKNN</sequence>
<dbReference type="InterPro" id="IPR026082">
    <property type="entry name" value="ABCA"/>
</dbReference>
<feature type="transmembrane region" description="Helical" evidence="10">
    <location>
        <begin position="593"/>
        <end position="614"/>
    </location>
</feature>
<keyword evidence="7" id="KW-0067">ATP-binding</keyword>
<feature type="transmembrane region" description="Helical" evidence="10">
    <location>
        <begin position="26"/>
        <end position="46"/>
    </location>
</feature>
<evidence type="ECO:0000256" key="1">
    <source>
        <dbReference type="ARBA" id="ARBA00004141"/>
    </source>
</evidence>
<evidence type="ECO:0000313" key="13">
    <source>
        <dbReference type="Proteomes" id="UP000030745"/>
    </source>
</evidence>
<keyword evidence="9 10" id="KW-0472">Membrane</keyword>
<dbReference type="GeneID" id="24123152"/>
<accession>A0A067D2Q9</accession>
<dbReference type="GO" id="GO:0140359">
    <property type="term" value="F:ABC-type transporter activity"/>
    <property type="evidence" value="ECO:0007669"/>
    <property type="project" value="InterPro"/>
</dbReference>
<protein>
    <recommendedName>
        <fullName evidence="11">ABC transporter domain-containing protein</fullName>
    </recommendedName>
</protein>
<feature type="domain" description="ABC transporter" evidence="11">
    <location>
        <begin position="1523"/>
        <end position="1756"/>
    </location>
</feature>
<dbReference type="GO" id="GO:0016020">
    <property type="term" value="C:membrane"/>
    <property type="evidence" value="ECO:0007669"/>
    <property type="project" value="UniProtKB-SubCell"/>
</dbReference>
<feature type="transmembrane region" description="Helical" evidence="10">
    <location>
        <begin position="1458"/>
        <end position="1481"/>
    </location>
</feature>
<evidence type="ECO:0000313" key="12">
    <source>
        <dbReference type="EMBL" id="KDO35770.1"/>
    </source>
</evidence>
<evidence type="ECO:0000256" key="3">
    <source>
        <dbReference type="ARBA" id="ARBA00022448"/>
    </source>
</evidence>
<feature type="transmembrane region" description="Helical" evidence="10">
    <location>
        <begin position="1377"/>
        <end position="1397"/>
    </location>
</feature>
<feature type="transmembrane region" description="Helical" evidence="10">
    <location>
        <begin position="420"/>
        <end position="441"/>
    </location>
</feature>
<dbReference type="InterPro" id="IPR013525">
    <property type="entry name" value="ABC2_TM"/>
</dbReference>
<name>A0A067D2Q9_SAPPC</name>
<dbReference type="GO" id="GO:0005319">
    <property type="term" value="F:lipid transporter activity"/>
    <property type="evidence" value="ECO:0007669"/>
    <property type="project" value="TreeGrafter"/>
</dbReference>
<evidence type="ECO:0000256" key="5">
    <source>
        <dbReference type="ARBA" id="ARBA00022737"/>
    </source>
</evidence>
<keyword evidence="4 10" id="KW-0812">Transmembrane</keyword>
<keyword evidence="3" id="KW-0813">Transport</keyword>
<feature type="transmembrane region" description="Helical" evidence="10">
    <location>
        <begin position="1298"/>
        <end position="1326"/>
    </location>
</feature>
<dbReference type="EMBL" id="KK583189">
    <property type="protein sequence ID" value="KDO35770.1"/>
    <property type="molecule type" value="Genomic_DNA"/>
</dbReference>
<dbReference type="KEGG" id="spar:SPRG_00513"/>
<feature type="domain" description="ABC transporter" evidence="11">
    <location>
        <begin position="673"/>
        <end position="907"/>
    </location>
</feature>
<reference evidence="12 13" key="1">
    <citation type="journal article" date="2013" name="PLoS Genet.">
        <title>Distinctive expansion of potential virulence genes in the genome of the oomycete fish pathogen Saprolegnia parasitica.</title>
        <authorList>
            <person name="Jiang R.H."/>
            <person name="de Bruijn I."/>
            <person name="Haas B.J."/>
            <person name="Belmonte R."/>
            <person name="Lobach L."/>
            <person name="Christie J."/>
            <person name="van den Ackerveken G."/>
            <person name="Bottin A."/>
            <person name="Bulone V."/>
            <person name="Diaz-Moreno S.M."/>
            <person name="Dumas B."/>
            <person name="Fan L."/>
            <person name="Gaulin E."/>
            <person name="Govers F."/>
            <person name="Grenville-Briggs L.J."/>
            <person name="Horner N.R."/>
            <person name="Levin J.Z."/>
            <person name="Mammella M."/>
            <person name="Meijer H.J."/>
            <person name="Morris P."/>
            <person name="Nusbaum C."/>
            <person name="Oome S."/>
            <person name="Phillips A.J."/>
            <person name="van Rooyen D."/>
            <person name="Rzeszutek E."/>
            <person name="Saraiva M."/>
            <person name="Secombes C.J."/>
            <person name="Seidl M.F."/>
            <person name="Snel B."/>
            <person name="Stassen J.H."/>
            <person name="Sykes S."/>
            <person name="Tripathy S."/>
            <person name="van den Berg H."/>
            <person name="Vega-Arreguin J.C."/>
            <person name="Wawra S."/>
            <person name="Young S.K."/>
            <person name="Zeng Q."/>
            <person name="Dieguez-Uribeondo J."/>
            <person name="Russ C."/>
            <person name="Tyler B.M."/>
            <person name="van West P."/>
        </authorList>
    </citation>
    <scope>NUCLEOTIDE SEQUENCE [LARGE SCALE GENOMIC DNA]</scope>
    <source>
        <strain evidence="12 13">CBS 223.65</strain>
    </source>
</reference>
<feature type="transmembrane region" description="Helical" evidence="10">
    <location>
        <begin position="495"/>
        <end position="515"/>
    </location>
</feature>
<dbReference type="PANTHER" id="PTHR19229:SF36">
    <property type="entry name" value="ATP-BINDING CASSETTE SUB-FAMILY A MEMBER 2"/>
    <property type="match status" value="1"/>
</dbReference>
<feature type="transmembrane region" description="Helical" evidence="10">
    <location>
        <begin position="1048"/>
        <end position="1068"/>
    </location>
</feature>
<dbReference type="CDD" id="cd03263">
    <property type="entry name" value="ABC_subfamily_A"/>
    <property type="match status" value="2"/>
</dbReference>
<dbReference type="InterPro" id="IPR017871">
    <property type="entry name" value="ABC_transporter-like_CS"/>
</dbReference>
<feature type="transmembrane region" description="Helical" evidence="10">
    <location>
        <begin position="1252"/>
        <end position="1277"/>
    </location>
</feature>
<feature type="transmembrane region" description="Helical" evidence="10">
    <location>
        <begin position="527"/>
        <end position="546"/>
    </location>
</feature>
<comment type="subcellular location">
    <subcellularLocation>
        <location evidence="1">Membrane</location>
        <topology evidence="1">Multi-pass membrane protein</topology>
    </subcellularLocation>
</comment>